<sequence length="392" mass="42639">MSLSNQQLSQQRHSVREQGFQQRTRDYFILRFVLLAAQQASSLLRDSSEMGRVALLFAVIVAIIFEISSAKILTFGGWPRASTPLVTLTPAAEDNITDAGILRTTTYKSFSSEAGTDNDDEDSMDSDDAESADSTMQTTLSLKISIDSDGFDRDGSTLCIHDDSADSDDNESGDSDDDEIGSGSTASLSGYTSAAFLIGSVANATSSIEATYVNWVSSAQDTSFSSACYREAHIAKTCPLGFEGKHGTCWAQCPYSHPVECGLECIRQNDDCALEVATKVGTLTQTPLSFATMGMFGNFYKLAKGIQRAVKCFKSMLGLTKSLIKYVRYIKVSNPETSQDKILAILYQTENVVIDIPVTISYCIGKKVSDDVKLADRVLTTAELVSRFKRSH</sequence>
<proteinExistence type="predicted"/>
<evidence type="ECO:0000256" key="2">
    <source>
        <dbReference type="SAM" id="Phobius"/>
    </source>
</evidence>
<dbReference type="EMBL" id="BSXW01000444">
    <property type="protein sequence ID" value="GMF22545.1"/>
    <property type="molecule type" value="Genomic_DNA"/>
</dbReference>
<evidence type="ECO:0000256" key="1">
    <source>
        <dbReference type="SAM" id="MobiDB-lite"/>
    </source>
</evidence>
<dbReference type="AlphaFoldDB" id="A0A9W6TYL9"/>
<gene>
    <name evidence="3" type="ORF">Plil01_000900500</name>
</gene>
<reference evidence="3" key="1">
    <citation type="submission" date="2023-04" db="EMBL/GenBank/DDBJ databases">
        <title>Phytophthora lilii NBRC 32176.</title>
        <authorList>
            <person name="Ichikawa N."/>
            <person name="Sato H."/>
            <person name="Tonouchi N."/>
        </authorList>
    </citation>
    <scope>NUCLEOTIDE SEQUENCE</scope>
    <source>
        <strain evidence="3">NBRC 32176</strain>
    </source>
</reference>
<evidence type="ECO:0000313" key="3">
    <source>
        <dbReference type="EMBL" id="GMF22545.1"/>
    </source>
</evidence>
<dbReference type="OrthoDB" id="128961at2759"/>
<feature type="region of interest" description="Disordered" evidence="1">
    <location>
        <begin position="160"/>
        <end position="184"/>
    </location>
</feature>
<organism evidence="3 4">
    <name type="scientific">Phytophthora lilii</name>
    <dbReference type="NCBI Taxonomy" id="2077276"/>
    <lineage>
        <taxon>Eukaryota</taxon>
        <taxon>Sar</taxon>
        <taxon>Stramenopiles</taxon>
        <taxon>Oomycota</taxon>
        <taxon>Peronosporomycetes</taxon>
        <taxon>Peronosporales</taxon>
        <taxon>Peronosporaceae</taxon>
        <taxon>Phytophthora</taxon>
    </lineage>
</organism>
<keyword evidence="2" id="KW-0812">Transmembrane</keyword>
<feature type="compositionally biased region" description="Acidic residues" evidence="1">
    <location>
        <begin position="116"/>
        <end position="131"/>
    </location>
</feature>
<evidence type="ECO:0000313" key="4">
    <source>
        <dbReference type="Proteomes" id="UP001165083"/>
    </source>
</evidence>
<dbReference type="Proteomes" id="UP001165083">
    <property type="component" value="Unassembled WGS sequence"/>
</dbReference>
<feature type="compositionally biased region" description="Acidic residues" evidence="1">
    <location>
        <begin position="165"/>
        <end position="180"/>
    </location>
</feature>
<keyword evidence="4" id="KW-1185">Reference proteome</keyword>
<keyword evidence="2" id="KW-1133">Transmembrane helix</keyword>
<feature type="transmembrane region" description="Helical" evidence="2">
    <location>
        <begin position="53"/>
        <end position="78"/>
    </location>
</feature>
<feature type="region of interest" description="Disordered" evidence="1">
    <location>
        <begin position="110"/>
        <end position="136"/>
    </location>
</feature>
<keyword evidence="2" id="KW-0472">Membrane</keyword>
<comment type="caution">
    <text evidence="3">The sequence shown here is derived from an EMBL/GenBank/DDBJ whole genome shotgun (WGS) entry which is preliminary data.</text>
</comment>
<accession>A0A9W6TYL9</accession>
<name>A0A9W6TYL9_9STRA</name>
<protein>
    <submittedName>
        <fullName evidence="3">Unnamed protein product</fullName>
    </submittedName>
</protein>